<keyword evidence="3" id="KW-1185">Reference proteome</keyword>
<organism evidence="2 3">
    <name type="scientific">Fusarium agapanthi</name>
    <dbReference type="NCBI Taxonomy" id="1803897"/>
    <lineage>
        <taxon>Eukaryota</taxon>
        <taxon>Fungi</taxon>
        <taxon>Dikarya</taxon>
        <taxon>Ascomycota</taxon>
        <taxon>Pezizomycotina</taxon>
        <taxon>Sordariomycetes</taxon>
        <taxon>Hypocreomycetidae</taxon>
        <taxon>Hypocreales</taxon>
        <taxon>Nectriaceae</taxon>
        <taxon>Fusarium</taxon>
        <taxon>Fusarium fujikuroi species complex</taxon>
    </lineage>
</organism>
<reference evidence="2" key="1">
    <citation type="submission" date="2020-01" db="EMBL/GenBank/DDBJ databases">
        <title>Identification and distribution of gene clusters putatively required for synthesis of sphingolipid metabolism inhibitors in phylogenetically diverse species of the filamentous fungus Fusarium.</title>
        <authorList>
            <person name="Kim H.-S."/>
            <person name="Busman M."/>
            <person name="Brown D.W."/>
            <person name="Divon H."/>
            <person name="Uhlig S."/>
            <person name="Proctor R.H."/>
        </authorList>
    </citation>
    <scope>NUCLEOTIDE SEQUENCE</scope>
    <source>
        <strain evidence="2">NRRL 31653</strain>
    </source>
</reference>
<sequence length="180" mass="18769">MSTSVRDLLLIPSDAMTLHGKVLGADATATTYLLNCPPDSDSCERNGQAITLGPWAEKTLASSAEPNRNHGRSHHRATRRPASGPSIIGVKTYKGESDLREIYGPTFEYGRITLTAGLEKLKVEYATTTTAEGTEPVSKETGSSTAGADAPAESNGGSSAVRFSLAAVCAGLFVVIILSG</sequence>
<gene>
    <name evidence="2" type="ORF">FAGAP_1199</name>
</gene>
<dbReference type="AlphaFoldDB" id="A0A9P5BIQ7"/>
<name>A0A9P5BIQ7_9HYPO</name>
<evidence type="ECO:0000313" key="2">
    <source>
        <dbReference type="EMBL" id="KAF4502558.1"/>
    </source>
</evidence>
<dbReference type="EMBL" id="LUFC02000068">
    <property type="protein sequence ID" value="KAF4502558.1"/>
    <property type="molecule type" value="Genomic_DNA"/>
</dbReference>
<protein>
    <submittedName>
        <fullName evidence="2">Uncharacterized protein</fullName>
    </submittedName>
</protein>
<evidence type="ECO:0000313" key="3">
    <source>
        <dbReference type="Proteomes" id="UP000737391"/>
    </source>
</evidence>
<evidence type="ECO:0000256" key="1">
    <source>
        <dbReference type="SAM" id="MobiDB-lite"/>
    </source>
</evidence>
<comment type="caution">
    <text evidence="2">The sequence shown here is derived from an EMBL/GenBank/DDBJ whole genome shotgun (WGS) entry which is preliminary data.</text>
</comment>
<feature type="region of interest" description="Disordered" evidence="1">
    <location>
        <begin position="130"/>
        <end position="155"/>
    </location>
</feature>
<accession>A0A9P5BIQ7</accession>
<feature type="region of interest" description="Disordered" evidence="1">
    <location>
        <begin position="62"/>
        <end position="89"/>
    </location>
</feature>
<dbReference type="Proteomes" id="UP000737391">
    <property type="component" value="Unassembled WGS sequence"/>
</dbReference>
<proteinExistence type="predicted"/>
<dbReference type="OrthoDB" id="4991875at2759"/>
<feature type="compositionally biased region" description="Basic residues" evidence="1">
    <location>
        <begin position="69"/>
        <end position="79"/>
    </location>
</feature>